<evidence type="ECO:0000256" key="14">
    <source>
        <dbReference type="ARBA" id="ARBA00023012"/>
    </source>
</evidence>
<organism evidence="20 21">
    <name type="scientific">Fimbriiglobus ruber</name>
    <dbReference type="NCBI Taxonomy" id="1908690"/>
    <lineage>
        <taxon>Bacteria</taxon>
        <taxon>Pseudomonadati</taxon>
        <taxon>Planctomycetota</taxon>
        <taxon>Planctomycetia</taxon>
        <taxon>Gemmatales</taxon>
        <taxon>Gemmataceae</taxon>
        <taxon>Fimbriiglobus</taxon>
    </lineage>
</organism>
<keyword evidence="12" id="KW-0067">ATP-binding</keyword>
<dbReference type="RefSeq" id="WP_088258782.1">
    <property type="nucleotide sequence ID" value="NZ_NIDE01000017.1"/>
</dbReference>
<evidence type="ECO:0000256" key="10">
    <source>
        <dbReference type="ARBA" id="ARBA00022741"/>
    </source>
</evidence>
<evidence type="ECO:0000256" key="4">
    <source>
        <dbReference type="ARBA" id="ARBA00012438"/>
    </source>
</evidence>
<dbReference type="InterPro" id="IPR004358">
    <property type="entry name" value="Sig_transdc_His_kin-like_C"/>
</dbReference>
<feature type="region of interest" description="Disordered" evidence="16">
    <location>
        <begin position="459"/>
        <end position="478"/>
    </location>
</feature>
<gene>
    <name evidence="20" type="ORF">FRUB_08173</name>
</gene>
<evidence type="ECO:0000256" key="15">
    <source>
        <dbReference type="ARBA" id="ARBA00023136"/>
    </source>
</evidence>
<dbReference type="FunFam" id="3.30.565.10:FF:000006">
    <property type="entry name" value="Sensor histidine kinase WalK"/>
    <property type="match status" value="1"/>
</dbReference>
<dbReference type="CDD" id="cd00082">
    <property type="entry name" value="HisKA"/>
    <property type="match status" value="1"/>
</dbReference>
<dbReference type="InterPro" id="IPR005467">
    <property type="entry name" value="His_kinase_dom"/>
</dbReference>
<feature type="domain" description="HAMP" evidence="19">
    <location>
        <begin position="201"/>
        <end position="254"/>
    </location>
</feature>
<dbReference type="SUPFAM" id="SSF55874">
    <property type="entry name" value="ATPase domain of HSP90 chaperone/DNA topoisomerase II/histidine kinase"/>
    <property type="match status" value="1"/>
</dbReference>
<comment type="catalytic activity">
    <reaction evidence="1">
        <text>ATP + protein L-histidine = ADP + protein N-phospho-L-histidine.</text>
        <dbReference type="EC" id="2.7.13.3"/>
    </reaction>
</comment>
<comment type="caution">
    <text evidence="20">The sequence shown here is derived from an EMBL/GenBank/DDBJ whole genome shotgun (WGS) entry which is preliminary data.</text>
</comment>
<dbReference type="PANTHER" id="PTHR45436:SF15">
    <property type="entry name" value="SENSOR HISTIDINE KINASE CUSS"/>
    <property type="match status" value="1"/>
</dbReference>
<accession>A0A225D1X4</accession>
<reference evidence="21" key="1">
    <citation type="submission" date="2017-06" db="EMBL/GenBank/DDBJ databases">
        <title>Genome analysis of Fimbriiglobus ruber SP5, the first member of the order Planctomycetales with confirmed chitinolytic capability.</title>
        <authorList>
            <person name="Ravin N.V."/>
            <person name="Rakitin A.L."/>
            <person name="Ivanova A.A."/>
            <person name="Beletsky A.V."/>
            <person name="Kulichevskaya I.S."/>
            <person name="Mardanov A.V."/>
            <person name="Dedysh S.N."/>
        </authorList>
    </citation>
    <scope>NUCLEOTIDE SEQUENCE [LARGE SCALE GENOMIC DNA]</scope>
    <source>
        <strain evidence="21">SP5</strain>
    </source>
</reference>
<dbReference type="InterPro" id="IPR006290">
    <property type="entry name" value="CztS_silS_copS"/>
</dbReference>
<sequence>MSSKSAGNRIRPPRRPWSIALRLTVWYAAAGFALVLGATGYLYWALAQNMDREDDQFLADKIGEVCRVLDDRPGDRAALEQEVLSSRGGAEHEAGRLFVRVVPADGSAAVETPGMDQILPRDVFPRLDGPAPREQSGEFEAGDGKAYRLRGRVHGSSPHRIYAAMDRSHDEELLEEYRHHLAYVLGVSLVAVSAGGYWIARRGVRPIADVTSTAQRIRPTHMNERIDATGLPAEIRDLAHTFNHMLDRLEDAFTRLGRFSADIAHELRTPVNNLRGEVEVTLGRSRSPDEYREVLGSCLEECGRLTRLIDSLLFLARAEDPKTELVAVPVDVKAELSAVREFFAPAAAEAGVRLEVEAPPDLIVRGDRQLLQQAVGNLVANALSHTPAGGSVTLFAAKGAGSVCLGVRDTGSGIASADLPYIFDRFYRADAARASARGRVGHGLGLSIVKGIADLHRGTASAASPPGQGTTVTLVLPG</sequence>
<dbReference type="InterPro" id="IPR036097">
    <property type="entry name" value="HisK_dim/P_sf"/>
</dbReference>
<dbReference type="Proteomes" id="UP000214646">
    <property type="component" value="Unassembled WGS sequence"/>
</dbReference>
<evidence type="ECO:0000256" key="16">
    <source>
        <dbReference type="SAM" id="MobiDB-lite"/>
    </source>
</evidence>
<dbReference type="Gene3D" id="6.10.340.10">
    <property type="match status" value="1"/>
</dbReference>
<evidence type="ECO:0000313" key="20">
    <source>
        <dbReference type="EMBL" id="OWK35610.1"/>
    </source>
</evidence>
<evidence type="ECO:0000256" key="12">
    <source>
        <dbReference type="ARBA" id="ARBA00022840"/>
    </source>
</evidence>
<dbReference type="Pfam" id="PF02518">
    <property type="entry name" value="HATPase_c"/>
    <property type="match status" value="1"/>
</dbReference>
<keyword evidence="10" id="KW-0547">Nucleotide-binding</keyword>
<keyword evidence="6" id="KW-0997">Cell inner membrane</keyword>
<dbReference type="EMBL" id="NIDE01000017">
    <property type="protein sequence ID" value="OWK35610.1"/>
    <property type="molecule type" value="Genomic_DNA"/>
</dbReference>
<dbReference type="InterPro" id="IPR003660">
    <property type="entry name" value="HAMP_dom"/>
</dbReference>
<evidence type="ECO:0000256" key="6">
    <source>
        <dbReference type="ARBA" id="ARBA00022519"/>
    </source>
</evidence>
<protein>
    <recommendedName>
        <fullName evidence="4">histidine kinase</fullName>
        <ecNumber evidence="4">2.7.13.3</ecNumber>
    </recommendedName>
</protein>
<dbReference type="SMART" id="SM00304">
    <property type="entry name" value="HAMP"/>
    <property type="match status" value="1"/>
</dbReference>
<dbReference type="InterPro" id="IPR003661">
    <property type="entry name" value="HisK_dim/P_dom"/>
</dbReference>
<comment type="subcellular location">
    <subcellularLocation>
        <location evidence="3">Cell inner membrane</location>
    </subcellularLocation>
    <subcellularLocation>
        <location evidence="2">Membrane</location>
        <topology evidence="2">Multi-pass membrane protein</topology>
    </subcellularLocation>
</comment>
<dbReference type="Gene3D" id="1.10.287.130">
    <property type="match status" value="1"/>
</dbReference>
<feature type="transmembrane region" description="Helical" evidence="17">
    <location>
        <begin position="21"/>
        <end position="44"/>
    </location>
</feature>
<keyword evidence="13 17" id="KW-1133">Transmembrane helix</keyword>
<feature type="domain" description="Histidine kinase" evidence="18">
    <location>
        <begin position="262"/>
        <end position="478"/>
    </location>
</feature>
<dbReference type="SUPFAM" id="SSF158472">
    <property type="entry name" value="HAMP domain-like"/>
    <property type="match status" value="1"/>
</dbReference>
<name>A0A225D1X4_9BACT</name>
<keyword evidence="14" id="KW-0902">Two-component regulatory system</keyword>
<dbReference type="GO" id="GO:0005524">
    <property type="term" value="F:ATP binding"/>
    <property type="evidence" value="ECO:0007669"/>
    <property type="project" value="UniProtKB-KW"/>
</dbReference>
<dbReference type="Pfam" id="PF00512">
    <property type="entry name" value="HisKA"/>
    <property type="match status" value="1"/>
</dbReference>
<dbReference type="SUPFAM" id="SSF47384">
    <property type="entry name" value="Homodimeric domain of signal transducing histidine kinase"/>
    <property type="match status" value="1"/>
</dbReference>
<dbReference type="InterPro" id="IPR036890">
    <property type="entry name" value="HATPase_C_sf"/>
</dbReference>
<dbReference type="SMART" id="SM00388">
    <property type="entry name" value="HisKA"/>
    <property type="match status" value="1"/>
</dbReference>
<dbReference type="SMART" id="SM00387">
    <property type="entry name" value="HATPase_c"/>
    <property type="match status" value="1"/>
</dbReference>
<dbReference type="GO" id="GO:0000155">
    <property type="term" value="F:phosphorelay sensor kinase activity"/>
    <property type="evidence" value="ECO:0007669"/>
    <property type="project" value="InterPro"/>
</dbReference>
<proteinExistence type="predicted"/>
<dbReference type="CDD" id="cd06225">
    <property type="entry name" value="HAMP"/>
    <property type="match status" value="1"/>
</dbReference>
<dbReference type="PRINTS" id="PR00344">
    <property type="entry name" value="BCTRLSENSOR"/>
</dbReference>
<dbReference type="InterPro" id="IPR003594">
    <property type="entry name" value="HATPase_dom"/>
</dbReference>
<feature type="compositionally biased region" description="Polar residues" evidence="16">
    <location>
        <begin position="467"/>
        <end position="478"/>
    </location>
</feature>
<dbReference type="InterPro" id="IPR050428">
    <property type="entry name" value="TCS_sensor_his_kinase"/>
</dbReference>
<dbReference type="PROSITE" id="PS50109">
    <property type="entry name" value="HIS_KIN"/>
    <property type="match status" value="1"/>
</dbReference>
<evidence type="ECO:0000259" key="18">
    <source>
        <dbReference type="PROSITE" id="PS50109"/>
    </source>
</evidence>
<dbReference type="EC" id="2.7.13.3" evidence="4"/>
<keyword evidence="9 17" id="KW-0812">Transmembrane</keyword>
<keyword evidence="7" id="KW-0597">Phosphoprotein</keyword>
<dbReference type="OrthoDB" id="9786919at2"/>
<dbReference type="PROSITE" id="PS50885">
    <property type="entry name" value="HAMP"/>
    <property type="match status" value="1"/>
</dbReference>
<evidence type="ECO:0000256" key="1">
    <source>
        <dbReference type="ARBA" id="ARBA00000085"/>
    </source>
</evidence>
<dbReference type="FunFam" id="1.10.287.130:FF:000001">
    <property type="entry name" value="Two-component sensor histidine kinase"/>
    <property type="match status" value="1"/>
</dbReference>
<evidence type="ECO:0000256" key="3">
    <source>
        <dbReference type="ARBA" id="ARBA00004533"/>
    </source>
</evidence>
<evidence type="ECO:0000256" key="2">
    <source>
        <dbReference type="ARBA" id="ARBA00004141"/>
    </source>
</evidence>
<dbReference type="AlphaFoldDB" id="A0A225D1X4"/>
<evidence type="ECO:0000256" key="5">
    <source>
        <dbReference type="ARBA" id="ARBA00022475"/>
    </source>
</evidence>
<keyword evidence="21" id="KW-1185">Reference proteome</keyword>
<evidence type="ECO:0000256" key="11">
    <source>
        <dbReference type="ARBA" id="ARBA00022777"/>
    </source>
</evidence>
<evidence type="ECO:0000256" key="8">
    <source>
        <dbReference type="ARBA" id="ARBA00022679"/>
    </source>
</evidence>
<evidence type="ECO:0000313" key="21">
    <source>
        <dbReference type="Proteomes" id="UP000214646"/>
    </source>
</evidence>
<dbReference type="GO" id="GO:0005886">
    <property type="term" value="C:plasma membrane"/>
    <property type="evidence" value="ECO:0007669"/>
    <property type="project" value="UniProtKB-SubCell"/>
</dbReference>
<keyword evidence="11 20" id="KW-0418">Kinase</keyword>
<evidence type="ECO:0000256" key="13">
    <source>
        <dbReference type="ARBA" id="ARBA00022989"/>
    </source>
</evidence>
<keyword evidence="5" id="KW-1003">Cell membrane</keyword>
<keyword evidence="8" id="KW-0808">Transferase</keyword>
<evidence type="ECO:0000259" key="19">
    <source>
        <dbReference type="PROSITE" id="PS50885"/>
    </source>
</evidence>
<dbReference type="Gene3D" id="3.30.565.10">
    <property type="entry name" value="Histidine kinase-like ATPase, C-terminal domain"/>
    <property type="match status" value="1"/>
</dbReference>
<evidence type="ECO:0000256" key="7">
    <source>
        <dbReference type="ARBA" id="ARBA00022553"/>
    </source>
</evidence>
<dbReference type="NCBIfam" id="TIGR01386">
    <property type="entry name" value="cztS_silS_copS"/>
    <property type="match status" value="1"/>
</dbReference>
<evidence type="ECO:0000256" key="17">
    <source>
        <dbReference type="SAM" id="Phobius"/>
    </source>
</evidence>
<dbReference type="Pfam" id="PF00672">
    <property type="entry name" value="HAMP"/>
    <property type="match status" value="1"/>
</dbReference>
<evidence type="ECO:0000256" key="9">
    <source>
        <dbReference type="ARBA" id="ARBA00022692"/>
    </source>
</evidence>
<dbReference type="PANTHER" id="PTHR45436">
    <property type="entry name" value="SENSOR HISTIDINE KINASE YKOH"/>
    <property type="match status" value="1"/>
</dbReference>
<keyword evidence="15 17" id="KW-0472">Membrane</keyword>